<gene>
    <name evidence="8" type="ORF">JJB09_16075</name>
</gene>
<dbReference type="PRINTS" id="PR00909">
    <property type="entry name" value="SPERMDNBNDNG"/>
</dbReference>
<evidence type="ECO:0000313" key="9">
    <source>
        <dbReference type="Proteomes" id="UP000633219"/>
    </source>
</evidence>
<protein>
    <recommendedName>
        <fullName evidence="5">Putrescine-binding periplasmic protein</fullName>
    </recommendedName>
</protein>
<dbReference type="Proteomes" id="UP000633219">
    <property type="component" value="Unassembled WGS sequence"/>
</dbReference>
<dbReference type="GO" id="GO:0015846">
    <property type="term" value="P:polyamine transport"/>
    <property type="evidence" value="ECO:0007669"/>
    <property type="project" value="InterPro"/>
</dbReference>
<dbReference type="SUPFAM" id="SSF53850">
    <property type="entry name" value="Periplasmic binding protein-like II"/>
    <property type="match status" value="1"/>
</dbReference>
<evidence type="ECO:0000256" key="3">
    <source>
        <dbReference type="ARBA" id="ARBA00022729"/>
    </source>
</evidence>
<comment type="subcellular location">
    <subcellularLocation>
        <location evidence="1 5">Periplasm</location>
    </subcellularLocation>
</comment>
<dbReference type="AlphaFoldDB" id="A0A936YN16"/>
<evidence type="ECO:0000256" key="2">
    <source>
        <dbReference type="ARBA" id="ARBA00022448"/>
    </source>
</evidence>
<dbReference type="Gene3D" id="3.40.190.10">
    <property type="entry name" value="Periplasmic binding protein-like II"/>
    <property type="match status" value="2"/>
</dbReference>
<feature type="chain" id="PRO_5036945241" description="Putrescine-binding periplasmic protein" evidence="7">
    <location>
        <begin position="24"/>
        <end position="349"/>
    </location>
</feature>
<evidence type="ECO:0000256" key="7">
    <source>
        <dbReference type="SAM" id="SignalP"/>
    </source>
</evidence>
<evidence type="ECO:0000313" key="8">
    <source>
        <dbReference type="EMBL" id="MBL0373544.1"/>
    </source>
</evidence>
<keyword evidence="4 5" id="KW-0574">Periplasm</keyword>
<dbReference type="EMBL" id="JAEQNC010000008">
    <property type="protein sequence ID" value="MBL0373544.1"/>
    <property type="molecule type" value="Genomic_DNA"/>
</dbReference>
<dbReference type="PANTHER" id="PTHR30222:SF12">
    <property type="entry name" value="NORSPERMIDINE SENSOR"/>
    <property type="match status" value="1"/>
</dbReference>
<dbReference type="PIRSF" id="PIRSF019574">
    <property type="entry name" value="Periplasmic_polyamine_BP"/>
    <property type="match status" value="1"/>
</dbReference>
<dbReference type="GO" id="GO:0019808">
    <property type="term" value="F:polyamine binding"/>
    <property type="evidence" value="ECO:0007669"/>
    <property type="project" value="InterPro"/>
</dbReference>
<dbReference type="Pfam" id="PF13416">
    <property type="entry name" value="SBP_bac_8"/>
    <property type="match status" value="1"/>
</dbReference>
<name>A0A936YN16_9HYPH</name>
<dbReference type="PANTHER" id="PTHR30222">
    <property type="entry name" value="SPERMIDINE/PUTRESCINE-BINDING PERIPLASMIC PROTEIN"/>
    <property type="match status" value="1"/>
</dbReference>
<evidence type="ECO:0000256" key="5">
    <source>
        <dbReference type="PIRNR" id="PIRNR019574"/>
    </source>
</evidence>
<dbReference type="InterPro" id="IPR001188">
    <property type="entry name" value="Sperm_putr-bd"/>
</dbReference>
<evidence type="ECO:0000256" key="4">
    <source>
        <dbReference type="ARBA" id="ARBA00022764"/>
    </source>
</evidence>
<comment type="caution">
    <text evidence="8">The sequence shown here is derived from an EMBL/GenBank/DDBJ whole genome shotgun (WGS) entry which is preliminary data.</text>
</comment>
<organism evidence="8 9">
    <name type="scientific">Rhizobium setariae</name>
    <dbReference type="NCBI Taxonomy" id="2801340"/>
    <lineage>
        <taxon>Bacteria</taxon>
        <taxon>Pseudomonadati</taxon>
        <taxon>Pseudomonadota</taxon>
        <taxon>Alphaproteobacteria</taxon>
        <taxon>Hyphomicrobiales</taxon>
        <taxon>Rhizobiaceae</taxon>
        <taxon>Rhizobium/Agrobacterium group</taxon>
        <taxon>Rhizobium</taxon>
    </lineage>
</organism>
<comment type="function">
    <text evidence="5">Required for the activity of the bacterial periplasmic transport system of putrescine.</text>
</comment>
<feature type="binding site" evidence="6">
    <location>
        <position position="85"/>
    </location>
    <ligand>
        <name>spermidine</name>
        <dbReference type="ChEBI" id="CHEBI:57834"/>
    </ligand>
</feature>
<reference evidence="8" key="1">
    <citation type="submission" date="2021-01" db="EMBL/GenBank/DDBJ databases">
        <title>Rhizobium sp. strain KVB221 16S ribosomal RNA gene Genome sequencing and assembly.</title>
        <authorList>
            <person name="Kang M."/>
        </authorList>
    </citation>
    <scope>NUCLEOTIDE SEQUENCE</scope>
    <source>
        <strain evidence="8">KVB221</strain>
    </source>
</reference>
<feature type="signal peptide" evidence="7">
    <location>
        <begin position="1"/>
        <end position="23"/>
    </location>
</feature>
<dbReference type="RefSeq" id="WP_201660162.1">
    <property type="nucleotide sequence ID" value="NZ_JAEQNC010000008.1"/>
</dbReference>
<accession>A0A936YN16</accession>
<keyword evidence="9" id="KW-1185">Reference proteome</keyword>
<evidence type="ECO:0000256" key="6">
    <source>
        <dbReference type="PIRSR" id="PIRSR019574-1"/>
    </source>
</evidence>
<proteinExistence type="inferred from homology"/>
<keyword evidence="3 7" id="KW-0732">Signal</keyword>
<comment type="similarity">
    <text evidence="5">Belongs to the bacterial solute-binding protein PotD/PotF family.</text>
</comment>
<dbReference type="GO" id="GO:0042597">
    <property type="term" value="C:periplasmic space"/>
    <property type="evidence" value="ECO:0007669"/>
    <property type="project" value="UniProtKB-SubCell"/>
</dbReference>
<evidence type="ECO:0000256" key="1">
    <source>
        <dbReference type="ARBA" id="ARBA00004418"/>
    </source>
</evidence>
<dbReference type="InterPro" id="IPR006059">
    <property type="entry name" value="SBP"/>
</dbReference>
<sequence>MTSKFRFGAALAALALLALPAAAQETEKTLFFYNWTDYYPVQLLTKFEAETGIKVILDGFDSNETLLAKLQSGGASYDVIVPSDYVIPGLIKDGLLLKIDTSKMSNYVHMKDAFKNPDFDPKHEYSAPYLWGVTGLAYDSAQVPGGVLEPTWKEYFEPRPELEGKIAALDTASDEITAASLYLGIPQCTESNEDAARILKLLEAQKPKLKLYSSDTTVDRMAAGEVAMHHLWNGATARATAQRDTIRFIYPKEGTPMFRDNFAVPANAPHPENAKIFINWMMAPENAAAVSNAIAYANAIKSDEFLSEQWRKMEAINMPAEYSSRLVPTKDCGPKARDLRDKIWTRLKG</sequence>
<keyword evidence="2 5" id="KW-0813">Transport</keyword>